<evidence type="ECO:0000313" key="2">
    <source>
        <dbReference type="Proteomes" id="UP000735302"/>
    </source>
</evidence>
<proteinExistence type="predicted"/>
<evidence type="ECO:0000313" key="1">
    <source>
        <dbReference type="EMBL" id="GFN87832.1"/>
    </source>
</evidence>
<gene>
    <name evidence="1" type="ORF">PoB_001433800</name>
</gene>
<sequence length="126" mass="13768">MVSISHTRPDNLHPSGINAAAKIKKRSEQVAPLFQTACAAFWIDSKLGWESNPGLDKTSAYRWHRQCGVFSSGALTLEAAVHVSNNTGFEILSFFGASALQVGYLSKRRRYPLSFTAWSYVSGSVG</sequence>
<dbReference type="EMBL" id="BLXT01001803">
    <property type="protein sequence ID" value="GFN87832.1"/>
    <property type="molecule type" value="Genomic_DNA"/>
</dbReference>
<dbReference type="Proteomes" id="UP000735302">
    <property type="component" value="Unassembled WGS sequence"/>
</dbReference>
<protein>
    <submittedName>
        <fullName evidence="1">Uncharacterized protein</fullName>
    </submittedName>
</protein>
<name>A0AAV3Z012_9GAST</name>
<comment type="caution">
    <text evidence="1">The sequence shown here is derived from an EMBL/GenBank/DDBJ whole genome shotgun (WGS) entry which is preliminary data.</text>
</comment>
<keyword evidence="2" id="KW-1185">Reference proteome</keyword>
<reference evidence="1 2" key="1">
    <citation type="journal article" date="2021" name="Elife">
        <title>Chloroplast acquisition without the gene transfer in kleptoplastic sea slugs, Plakobranchus ocellatus.</title>
        <authorList>
            <person name="Maeda T."/>
            <person name="Takahashi S."/>
            <person name="Yoshida T."/>
            <person name="Shimamura S."/>
            <person name="Takaki Y."/>
            <person name="Nagai Y."/>
            <person name="Toyoda A."/>
            <person name="Suzuki Y."/>
            <person name="Arimoto A."/>
            <person name="Ishii H."/>
            <person name="Satoh N."/>
            <person name="Nishiyama T."/>
            <person name="Hasebe M."/>
            <person name="Maruyama T."/>
            <person name="Minagawa J."/>
            <person name="Obokata J."/>
            <person name="Shigenobu S."/>
        </authorList>
    </citation>
    <scope>NUCLEOTIDE SEQUENCE [LARGE SCALE GENOMIC DNA]</scope>
</reference>
<organism evidence="1 2">
    <name type="scientific">Plakobranchus ocellatus</name>
    <dbReference type="NCBI Taxonomy" id="259542"/>
    <lineage>
        <taxon>Eukaryota</taxon>
        <taxon>Metazoa</taxon>
        <taxon>Spiralia</taxon>
        <taxon>Lophotrochozoa</taxon>
        <taxon>Mollusca</taxon>
        <taxon>Gastropoda</taxon>
        <taxon>Heterobranchia</taxon>
        <taxon>Euthyneura</taxon>
        <taxon>Panpulmonata</taxon>
        <taxon>Sacoglossa</taxon>
        <taxon>Placobranchoidea</taxon>
        <taxon>Plakobranchidae</taxon>
        <taxon>Plakobranchus</taxon>
    </lineage>
</organism>
<dbReference type="AlphaFoldDB" id="A0AAV3Z012"/>
<accession>A0AAV3Z012</accession>